<dbReference type="InterPro" id="IPR009284">
    <property type="entry name" value="Cytomega_TRL10"/>
</dbReference>
<keyword evidence="4" id="KW-1185">Reference proteome</keyword>
<evidence type="ECO:0000313" key="3">
    <source>
        <dbReference type="EMBL" id="AUR52629.1"/>
    </source>
</evidence>
<dbReference type="Pfam" id="PF06084">
    <property type="entry name" value="Cytomega_TRL10"/>
    <property type="match status" value="1"/>
</dbReference>
<name>A0A2I7N841_9NEIS</name>
<keyword evidence="2" id="KW-0812">Transmembrane</keyword>
<keyword evidence="2" id="KW-1133">Transmembrane helix</keyword>
<dbReference type="KEGG" id="nba:CUN60_10080"/>
<accession>A0A2I7N841</accession>
<feature type="transmembrane region" description="Helical" evidence="2">
    <location>
        <begin position="124"/>
        <end position="145"/>
    </location>
</feature>
<dbReference type="EMBL" id="CP024847">
    <property type="protein sequence ID" value="AUR52629.1"/>
    <property type="molecule type" value="Genomic_DNA"/>
</dbReference>
<feature type="coiled-coil region" evidence="1">
    <location>
        <begin position="156"/>
        <end position="183"/>
    </location>
</feature>
<keyword evidence="2" id="KW-0472">Membrane</keyword>
<reference evidence="4" key="1">
    <citation type="submission" date="2017-11" db="EMBL/GenBank/DDBJ databases">
        <authorList>
            <person name="Chan K.G."/>
            <person name="Lee L.S."/>
        </authorList>
    </citation>
    <scope>NUCLEOTIDE SEQUENCE [LARGE SCALE GENOMIC DNA]</scope>
    <source>
        <strain evidence="4">DSM 100970</strain>
    </source>
</reference>
<gene>
    <name evidence="3" type="ORF">CUN60_10080</name>
</gene>
<protein>
    <submittedName>
        <fullName evidence="3">Uncharacterized protein</fullName>
    </submittedName>
</protein>
<keyword evidence="1" id="KW-0175">Coiled coil</keyword>
<proteinExistence type="predicted"/>
<sequence>MSDKDVTKEGIDYLKKIINWGGGILIAFLLIFLVGFFITQCSKQNYTNSLSSIETVTAYKEIDKSVLESSAQTTKTLNSINSNNDAIRSYLNKDVKSQFDNVSNNISALNSQIANLYTILNNSLMIMSIVLGLFTLIIAVFGFYISNVITARYTEIKDSKKTVKELEEIVIKARNEVESSLKKVTDTCNELKDYIQGNNKEIFKKFLDHDTQRMLGTLKIDPQNIGNIIAILSVREISGEENWQIIRNAFLSLNKMYAENSGTHYIASYTALIFQFYSYKLTVEMDNEIIHLIKSKLIFAKNFGLFPNEIIRLIKEFRTVDNDDVVELFIEILIKGGYCSWYLNIDQPFKDEIINELKQGALVNPKIRVGLEKYKISVGTLLNNPKQGNHEYYQNILNALNIMLAI</sequence>
<organism evidence="3 4">
    <name type="scientific">Aquella oligotrophica</name>
    <dbReference type="NCBI Taxonomy" id="2067065"/>
    <lineage>
        <taxon>Bacteria</taxon>
        <taxon>Pseudomonadati</taxon>
        <taxon>Pseudomonadota</taxon>
        <taxon>Betaproteobacteria</taxon>
        <taxon>Neisseriales</taxon>
        <taxon>Neisseriaceae</taxon>
        <taxon>Aquella</taxon>
    </lineage>
</organism>
<dbReference type="AlphaFoldDB" id="A0A2I7N841"/>
<evidence type="ECO:0000313" key="4">
    <source>
        <dbReference type="Proteomes" id="UP000236655"/>
    </source>
</evidence>
<dbReference type="RefSeq" id="WP_102951918.1">
    <property type="nucleotide sequence ID" value="NZ_CP024847.1"/>
</dbReference>
<evidence type="ECO:0000256" key="2">
    <source>
        <dbReference type="SAM" id="Phobius"/>
    </source>
</evidence>
<feature type="transmembrane region" description="Helical" evidence="2">
    <location>
        <begin position="20"/>
        <end position="39"/>
    </location>
</feature>
<evidence type="ECO:0000256" key="1">
    <source>
        <dbReference type="SAM" id="Coils"/>
    </source>
</evidence>
<dbReference type="Proteomes" id="UP000236655">
    <property type="component" value="Chromosome"/>
</dbReference>